<evidence type="ECO:0000256" key="4">
    <source>
        <dbReference type="ARBA" id="ARBA00023134"/>
    </source>
</evidence>
<accession>A0A543BL98</accession>
<dbReference type="Gene3D" id="3.90.550.10">
    <property type="entry name" value="Spore Coat Polysaccharide Biosynthesis Protein SpsA, Chain A"/>
    <property type="match status" value="1"/>
</dbReference>
<dbReference type="PANTHER" id="PTHR40392">
    <property type="entry name" value="2-PHOSPHO-L-LACTATE GUANYLYLTRANSFERASE"/>
    <property type="match status" value="1"/>
</dbReference>
<dbReference type="RefSeq" id="WP_141871528.1">
    <property type="nucleotide sequence ID" value="NZ_VFOX01000001.1"/>
</dbReference>
<dbReference type="OrthoDB" id="9151145at2"/>
<evidence type="ECO:0000256" key="1">
    <source>
        <dbReference type="ARBA" id="ARBA00022679"/>
    </source>
</evidence>
<dbReference type="AlphaFoldDB" id="A0A543BL98"/>
<proteinExistence type="predicted"/>
<dbReference type="InterPro" id="IPR029044">
    <property type="entry name" value="Nucleotide-diphossugar_trans"/>
</dbReference>
<dbReference type="GO" id="GO:0005525">
    <property type="term" value="F:GTP binding"/>
    <property type="evidence" value="ECO:0007669"/>
    <property type="project" value="UniProtKB-KW"/>
</dbReference>
<dbReference type="InterPro" id="IPR002835">
    <property type="entry name" value="CofC"/>
</dbReference>
<evidence type="ECO:0000313" key="6">
    <source>
        <dbReference type="Proteomes" id="UP000317209"/>
    </source>
</evidence>
<dbReference type="SUPFAM" id="SSF53448">
    <property type="entry name" value="Nucleotide-diphospho-sugar transferases"/>
    <property type="match status" value="1"/>
</dbReference>
<name>A0A543BL98_9MICO</name>
<keyword evidence="1 5" id="KW-0808">Transferase</keyword>
<protein>
    <submittedName>
        <fullName evidence="5">2-phospho-L-lactate guanylyltransferase</fullName>
    </submittedName>
</protein>
<keyword evidence="6" id="KW-1185">Reference proteome</keyword>
<evidence type="ECO:0000256" key="3">
    <source>
        <dbReference type="ARBA" id="ARBA00022741"/>
    </source>
</evidence>
<keyword evidence="2 5" id="KW-0548">Nucleotidyltransferase</keyword>
<keyword evidence="4" id="KW-0342">GTP-binding</keyword>
<evidence type="ECO:0000256" key="2">
    <source>
        <dbReference type="ARBA" id="ARBA00022695"/>
    </source>
</evidence>
<reference evidence="5 6" key="1">
    <citation type="submission" date="2019-06" db="EMBL/GenBank/DDBJ databases">
        <title>Sequencing the genomes of 1000 actinobacteria strains.</title>
        <authorList>
            <person name="Klenk H.-P."/>
        </authorList>
    </citation>
    <scope>NUCLEOTIDE SEQUENCE [LARGE SCALE GENOMIC DNA]</scope>
    <source>
        <strain evidence="5 6">DSM 20169</strain>
    </source>
</reference>
<dbReference type="PANTHER" id="PTHR40392:SF1">
    <property type="entry name" value="2-PHOSPHO-L-LACTATE GUANYLYLTRANSFERASE"/>
    <property type="match status" value="1"/>
</dbReference>
<dbReference type="Proteomes" id="UP000317209">
    <property type="component" value="Unassembled WGS sequence"/>
</dbReference>
<dbReference type="GO" id="GO:0043814">
    <property type="term" value="F:phospholactate guanylyltransferase activity"/>
    <property type="evidence" value="ECO:0007669"/>
    <property type="project" value="InterPro"/>
</dbReference>
<organism evidence="5 6">
    <name type="scientific">Microbacterium saperdae</name>
    <dbReference type="NCBI Taxonomy" id="69368"/>
    <lineage>
        <taxon>Bacteria</taxon>
        <taxon>Bacillati</taxon>
        <taxon>Actinomycetota</taxon>
        <taxon>Actinomycetes</taxon>
        <taxon>Micrococcales</taxon>
        <taxon>Microbacteriaceae</taxon>
        <taxon>Microbacterium</taxon>
    </lineage>
</organism>
<evidence type="ECO:0000313" key="5">
    <source>
        <dbReference type="EMBL" id="TQL85591.1"/>
    </source>
</evidence>
<comment type="caution">
    <text evidence="5">The sequence shown here is derived from an EMBL/GenBank/DDBJ whole genome shotgun (WGS) entry which is preliminary data.</text>
</comment>
<dbReference type="EMBL" id="VFOX01000001">
    <property type="protein sequence ID" value="TQL85591.1"/>
    <property type="molecule type" value="Genomic_DNA"/>
</dbReference>
<dbReference type="Pfam" id="PF01983">
    <property type="entry name" value="CofC"/>
    <property type="match status" value="1"/>
</dbReference>
<keyword evidence="3" id="KW-0547">Nucleotide-binding</keyword>
<sequence length="214" mass="23091">MSVVAPAWTIIIPLKDFRVAKSRLLGVGRPRLARAMAADTLRAVAACRSVEEIVVVASNVESVSPLLPRKARVVAEGAPGGVNKAIAIGRSSTSRRRRRAALVGDLPFLTPEDLAEALVQAAECRAGVVPDKEGTGTTMVTWNAEVEIMTHFGRGSFHRHTDAGYAPLLLRNTSGVRWDVDVREDLAPALPAEGTETLRVIASLARRVDVKEWR</sequence>
<gene>
    <name evidence="5" type="ORF">FB560_1216</name>
</gene>
<dbReference type="NCBIfam" id="TIGR03552">
    <property type="entry name" value="F420_cofC"/>
    <property type="match status" value="1"/>
</dbReference>